<keyword evidence="1" id="KW-0812">Transmembrane</keyword>
<dbReference type="EMBL" id="JAPFQL010000031">
    <property type="protein sequence ID" value="MDC5697340.1"/>
    <property type="molecule type" value="Genomic_DNA"/>
</dbReference>
<keyword evidence="3" id="KW-1185">Reference proteome</keyword>
<comment type="caution">
    <text evidence="2">The sequence shown here is derived from an EMBL/GenBank/DDBJ whole genome shotgun (WGS) entry which is preliminary data.</text>
</comment>
<dbReference type="RefSeq" id="WP_272461918.1">
    <property type="nucleotide sequence ID" value="NZ_JAPFQL010000031.1"/>
</dbReference>
<reference evidence="2 3" key="1">
    <citation type="submission" date="2022-11" db="EMBL/GenBank/DDBJ databases">
        <title>Anaerobic phenanthrene biodegradation by a DNRA strain PheN6.</title>
        <authorList>
            <person name="Zhang Z."/>
        </authorList>
    </citation>
    <scope>NUCLEOTIDE SEQUENCE [LARGE SCALE GENOMIC DNA]</scope>
    <source>
        <strain evidence="2 3">PheN6</strain>
    </source>
</reference>
<keyword evidence="1" id="KW-0472">Membrane</keyword>
<organism evidence="2 3">
    <name type="scientific">Intrasporangium calvum</name>
    <dbReference type="NCBI Taxonomy" id="53358"/>
    <lineage>
        <taxon>Bacteria</taxon>
        <taxon>Bacillati</taxon>
        <taxon>Actinomycetota</taxon>
        <taxon>Actinomycetes</taxon>
        <taxon>Micrococcales</taxon>
        <taxon>Intrasporangiaceae</taxon>
        <taxon>Intrasporangium</taxon>
    </lineage>
</organism>
<feature type="transmembrane region" description="Helical" evidence="1">
    <location>
        <begin position="121"/>
        <end position="138"/>
    </location>
</feature>
<evidence type="ECO:0000313" key="3">
    <source>
        <dbReference type="Proteomes" id="UP001150259"/>
    </source>
</evidence>
<proteinExistence type="predicted"/>
<gene>
    <name evidence="2" type="ORF">OO014_08735</name>
</gene>
<feature type="transmembrane region" description="Helical" evidence="1">
    <location>
        <begin position="89"/>
        <end position="109"/>
    </location>
</feature>
<feature type="transmembrane region" description="Helical" evidence="1">
    <location>
        <begin position="58"/>
        <end position="77"/>
    </location>
</feature>
<evidence type="ECO:0000313" key="2">
    <source>
        <dbReference type="EMBL" id="MDC5697340.1"/>
    </source>
</evidence>
<keyword evidence="1" id="KW-1133">Transmembrane helix</keyword>
<accession>A0ABT5GGF0</accession>
<name>A0ABT5GGF0_9MICO</name>
<feature type="transmembrane region" description="Helical" evidence="1">
    <location>
        <begin position="144"/>
        <end position="163"/>
    </location>
</feature>
<evidence type="ECO:0000256" key="1">
    <source>
        <dbReference type="SAM" id="Phobius"/>
    </source>
</evidence>
<sequence length="189" mass="20424">MLLALLLFMLFLSRTVRMVATVVGGVGFGLFIDEVGKFVTGDNNLLLRAGRGESRTALAAFVLFVLFSAVGPVNALIGTARQGDRPDAVAWVYAGFAVASVAVSGWGLLRWRAGDRQGSLQLFEIALLGQLFIVQFFRLLEEEFAGYFLVLVNLALLGLCRALRFEDRAPHRSDAEPALPVGEGPALQP</sequence>
<protein>
    <submittedName>
        <fullName evidence="2">Uncharacterized protein</fullName>
    </submittedName>
</protein>
<dbReference type="Proteomes" id="UP001150259">
    <property type="component" value="Unassembled WGS sequence"/>
</dbReference>